<evidence type="ECO:0000259" key="1">
    <source>
        <dbReference type="Pfam" id="PF08885"/>
    </source>
</evidence>
<proteinExistence type="predicted"/>
<comment type="caution">
    <text evidence="2">The sequence shown here is derived from an EMBL/GenBank/DDBJ whole genome shotgun (WGS) entry which is preliminary data.</text>
</comment>
<reference evidence="2" key="1">
    <citation type="submission" date="2016-10" db="EMBL/GenBank/DDBJ databases">
        <title>Sequence of Gallionella enrichment culture.</title>
        <authorList>
            <person name="Poehlein A."/>
            <person name="Muehling M."/>
            <person name="Daniel R."/>
        </authorList>
    </citation>
    <scope>NUCLEOTIDE SEQUENCE</scope>
</reference>
<dbReference type="Pfam" id="PF08885">
    <property type="entry name" value="GSCFA"/>
    <property type="match status" value="1"/>
</dbReference>
<protein>
    <submittedName>
        <fullName evidence="2">GSCFA family protein</fullName>
    </submittedName>
</protein>
<accession>A0A1J5PXT8</accession>
<name>A0A1J5PXT8_9ZZZZ</name>
<dbReference type="AlphaFoldDB" id="A0A1J5PXT8"/>
<sequence>MSHPYEGLPPQSFWRVVAEGSEVRLDGITAPGFTLTGSDRIATAGSCFAQHIGKALRARGYQVLDAEPAPPFLSEASARRFGYGLYSGRYGNIYTVRQLKQFLTDTLADPAPPARVWERDGAFFDALRPAVEPKGLSSPAEVRIHRNLHLANCRAMLEQADVFIFTLGLTEAWEDRETGRIFPTCPGVIAGQFAEAHHAFRNFRYPEIIEDLTEVRRLLEVFRPGMRLLLTVSPVPLTATATGGHVLVANTYSKAVLRAAAQDFATAHENTDYFPSYEIITDPAARGKWFDQNLRTVRPEGVDRVMQAFISAYGDGATLPPAPISTLRWDEGDEVGEDAVVCEEILLNAFLR</sequence>
<dbReference type="InterPro" id="IPR014982">
    <property type="entry name" value="GSCFA"/>
</dbReference>
<gene>
    <name evidence="2" type="ORF">GALL_420120</name>
</gene>
<dbReference type="EMBL" id="MLJW01001904">
    <property type="protein sequence ID" value="OIQ76310.1"/>
    <property type="molecule type" value="Genomic_DNA"/>
</dbReference>
<feature type="domain" description="GSCFA" evidence="1">
    <location>
        <begin position="40"/>
        <end position="309"/>
    </location>
</feature>
<organism evidence="2">
    <name type="scientific">mine drainage metagenome</name>
    <dbReference type="NCBI Taxonomy" id="410659"/>
    <lineage>
        <taxon>unclassified sequences</taxon>
        <taxon>metagenomes</taxon>
        <taxon>ecological metagenomes</taxon>
    </lineage>
</organism>
<evidence type="ECO:0000313" key="2">
    <source>
        <dbReference type="EMBL" id="OIQ76310.1"/>
    </source>
</evidence>